<dbReference type="EC" id="2.7.11.1" evidence="2"/>
<dbReference type="Proteomes" id="UP000440578">
    <property type="component" value="Unassembled WGS sequence"/>
</dbReference>
<feature type="region of interest" description="Disordered" evidence="17">
    <location>
        <begin position="375"/>
        <end position="420"/>
    </location>
</feature>
<name>A0A6A4X9L4_AMPAM</name>
<dbReference type="PROSITE" id="PS00107">
    <property type="entry name" value="PROTEIN_KINASE_ATP"/>
    <property type="match status" value="1"/>
</dbReference>
<gene>
    <name evidence="19" type="primary">pkmyt1</name>
    <name evidence="19" type="ORF">FJT64_017422</name>
</gene>
<dbReference type="Pfam" id="PF00069">
    <property type="entry name" value="Pkinase"/>
    <property type="match status" value="1"/>
</dbReference>
<evidence type="ECO:0000256" key="5">
    <source>
        <dbReference type="ARBA" id="ARBA00022723"/>
    </source>
</evidence>
<keyword evidence="20" id="KW-1185">Reference proteome</keyword>
<dbReference type="GO" id="GO:0110031">
    <property type="term" value="P:negative regulation of G2/MI transition of meiotic cell cycle"/>
    <property type="evidence" value="ECO:0007669"/>
    <property type="project" value="TreeGrafter"/>
</dbReference>
<keyword evidence="8 16" id="KW-0067">ATP-binding</keyword>
<dbReference type="InterPro" id="IPR008271">
    <property type="entry name" value="Ser/Thr_kinase_AS"/>
</dbReference>
<dbReference type="FunFam" id="1.10.510.10:FF:000315">
    <property type="entry name" value="membrane-associated tyrosine- and threonine-specific cdc2-inhibitory kinase"/>
    <property type="match status" value="1"/>
</dbReference>
<evidence type="ECO:0000256" key="3">
    <source>
        <dbReference type="ARBA" id="ARBA00022527"/>
    </source>
</evidence>
<comment type="catalytic activity">
    <reaction evidence="14">
        <text>L-threonyl-[protein] + ATP = O-phospho-L-threonyl-[protein] + ADP + H(+)</text>
        <dbReference type="Rhea" id="RHEA:46608"/>
        <dbReference type="Rhea" id="RHEA-COMP:11060"/>
        <dbReference type="Rhea" id="RHEA-COMP:11605"/>
        <dbReference type="ChEBI" id="CHEBI:15378"/>
        <dbReference type="ChEBI" id="CHEBI:30013"/>
        <dbReference type="ChEBI" id="CHEBI:30616"/>
        <dbReference type="ChEBI" id="CHEBI:61977"/>
        <dbReference type="ChEBI" id="CHEBI:456216"/>
        <dbReference type="EC" id="2.7.11.1"/>
    </reaction>
</comment>
<dbReference type="GO" id="GO:0005524">
    <property type="term" value="F:ATP binding"/>
    <property type="evidence" value="ECO:0007669"/>
    <property type="project" value="UniProtKB-UniRule"/>
</dbReference>
<evidence type="ECO:0000256" key="2">
    <source>
        <dbReference type="ARBA" id="ARBA00012513"/>
    </source>
</evidence>
<dbReference type="GO" id="GO:0000139">
    <property type="term" value="C:Golgi membrane"/>
    <property type="evidence" value="ECO:0007669"/>
    <property type="project" value="UniProtKB-SubCell"/>
</dbReference>
<accession>A0A6A4X9L4</accession>
<keyword evidence="11" id="KW-0472">Membrane</keyword>
<evidence type="ECO:0000256" key="11">
    <source>
        <dbReference type="ARBA" id="ARBA00023136"/>
    </source>
</evidence>
<dbReference type="EMBL" id="VIIS01000216">
    <property type="protein sequence ID" value="KAF0311788.1"/>
    <property type="molecule type" value="Genomic_DNA"/>
</dbReference>
<dbReference type="GO" id="GO:0046872">
    <property type="term" value="F:metal ion binding"/>
    <property type="evidence" value="ECO:0007669"/>
    <property type="project" value="UniProtKB-KW"/>
</dbReference>
<keyword evidence="10" id="KW-0333">Golgi apparatus</keyword>
<evidence type="ECO:0000313" key="19">
    <source>
        <dbReference type="EMBL" id="KAF0311788.1"/>
    </source>
</evidence>
<proteinExistence type="inferred from homology"/>
<feature type="region of interest" description="Disordered" evidence="17">
    <location>
        <begin position="458"/>
        <end position="527"/>
    </location>
</feature>
<dbReference type="SUPFAM" id="SSF56112">
    <property type="entry name" value="Protein kinase-like (PK-like)"/>
    <property type="match status" value="1"/>
</dbReference>
<dbReference type="PANTHER" id="PTHR11042:SF183">
    <property type="entry name" value="MEMBRANE-ASSOCIATED TYROSINE- AND THREONINE-SPECIFIC CDC2-INHIBITORY KINASE"/>
    <property type="match status" value="1"/>
</dbReference>
<feature type="domain" description="Protein kinase" evidence="18">
    <location>
        <begin position="69"/>
        <end position="320"/>
    </location>
</feature>
<evidence type="ECO:0000259" key="18">
    <source>
        <dbReference type="PROSITE" id="PS50011"/>
    </source>
</evidence>
<keyword evidence="3" id="KW-0723">Serine/threonine-protein kinase</keyword>
<sequence>MTLFVPLVYQARAQTERKYRPPPPPHPARVRSTLSRRRVRSCLPEAGRAVLTNSLYNTADQLTYLDQCFDEKRLIGSGCFGEVFSARSRIDGRMYAIKKSRQRFRSDADRRRRLEEVRKHERLPPHRHCVAFHGAWEERDHLYLQTELCATSLADVADTEHSIPEATVWAYMVDLLLAIKHLHDNQLVHLDIKPENIFVMREGYCKLGDFGLVMDLSGSRDLDDSDAMEGDPKYMAPELMTGRFSAAADVFSLGLTLLELACDLELPAGAAGWHQLRSGQVPAPLRRTLSPALRHVLERMLHPDPARRATAAELLRLPAVRAARRKRQLTILCCTAISTLRAVLSRLGASLVASLVFALWLLCWPVRCVTHSAPGDSPLQPATVAGTTDGPTPQSNGTPAAWLEPAYSDDEDPLNMTGDSLQSELGLLSSTPERVPGSAASAARHQMSLRRVLLFNDDQDEAEDPVPVPAAPPSGRSLRRPGGGATGGGDSSPVSRRRHMPRPRALGSLRGVQQKLDFQAARLSDDD</sequence>
<dbReference type="Gene3D" id="3.30.200.20">
    <property type="entry name" value="Phosphorylase Kinase, domain 1"/>
    <property type="match status" value="1"/>
</dbReference>
<dbReference type="SMART" id="SM00220">
    <property type="entry name" value="S_TKc"/>
    <property type="match status" value="1"/>
</dbReference>
<dbReference type="OrthoDB" id="5337378at2759"/>
<comment type="subcellular location">
    <subcellularLocation>
        <location evidence="1">Golgi apparatus membrane</location>
        <topology evidence="1">Peripheral membrane protein</topology>
    </subcellularLocation>
</comment>
<evidence type="ECO:0000256" key="9">
    <source>
        <dbReference type="ARBA" id="ARBA00022842"/>
    </source>
</evidence>
<feature type="compositionally biased region" description="Polar residues" evidence="17">
    <location>
        <begin position="385"/>
        <end position="398"/>
    </location>
</feature>
<dbReference type="PROSITE" id="PS00108">
    <property type="entry name" value="PROTEIN_KINASE_ST"/>
    <property type="match status" value="1"/>
</dbReference>
<keyword evidence="4" id="KW-0808">Transferase</keyword>
<evidence type="ECO:0000256" key="13">
    <source>
        <dbReference type="ARBA" id="ARBA00037982"/>
    </source>
</evidence>
<evidence type="ECO:0000256" key="7">
    <source>
        <dbReference type="ARBA" id="ARBA00022777"/>
    </source>
</evidence>
<feature type="binding site" evidence="16">
    <location>
        <position position="99"/>
    </location>
    <ligand>
        <name>ATP</name>
        <dbReference type="ChEBI" id="CHEBI:30616"/>
    </ligand>
</feature>
<evidence type="ECO:0000256" key="6">
    <source>
        <dbReference type="ARBA" id="ARBA00022741"/>
    </source>
</evidence>
<feature type="compositionally biased region" description="Gly residues" evidence="17">
    <location>
        <begin position="481"/>
        <end position="490"/>
    </location>
</feature>
<comment type="caution">
    <text evidence="19">The sequence shown here is derived from an EMBL/GenBank/DDBJ whole genome shotgun (WGS) entry which is preliminary data.</text>
</comment>
<dbReference type="PROSITE" id="PS50011">
    <property type="entry name" value="PROTEIN_KINASE_DOM"/>
    <property type="match status" value="1"/>
</dbReference>
<feature type="region of interest" description="Disordered" evidence="17">
    <location>
        <begin position="15"/>
        <end position="35"/>
    </location>
</feature>
<evidence type="ECO:0000256" key="8">
    <source>
        <dbReference type="ARBA" id="ARBA00022840"/>
    </source>
</evidence>
<reference evidence="19 20" key="1">
    <citation type="submission" date="2019-07" db="EMBL/GenBank/DDBJ databases">
        <title>Draft genome assembly of a fouling barnacle, Amphibalanus amphitrite (Darwin, 1854): The first reference genome for Thecostraca.</title>
        <authorList>
            <person name="Kim W."/>
        </authorList>
    </citation>
    <scope>NUCLEOTIDE SEQUENCE [LARGE SCALE GENOMIC DNA]</scope>
    <source>
        <strain evidence="19">SNU_AA5</strain>
        <tissue evidence="19">Soma without cirri and trophi</tissue>
    </source>
</reference>
<keyword evidence="5" id="KW-0479">Metal-binding</keyword>
<protein>
    <recommendedName>
        <fullName evidence="2">non-specific serine/threonine protein kinase</fullName>
        <ecNumber evidence="2">2.7.11.1</ecNumber>
    </recommendedName>
</protein>
<dbReference type="InterPro" id="IPR011009">
    <property type="entry name" value="Kinase-like_dom_sf"/>
</dbReference>
<evidence type="ECO:0000256" key="10">
    <source>
        <dbReference type="ARBA" id="ARBA00023034"/>
    </source>
</evidence>
<evidence type="ECO:0000256" key="4">
    <source>
        <dbReference type="ARBA" id="ARBA00022679"/>
    </source>
</evidence>
<dbReference type="InterPro" id="IPR017441">
    <property type="entry name" value="Protein_kinase_ATP_BS"/>
</dbReference>
<evidence type="ECO:0000256" key="15">
    <source>
        <dbReference type="ARBA" id="ARBA00048679"/>
    </source>
</evidence>
<evidence type="ECO:0000256" key="12">
    <source>
        <dbReference type="ARBA" id="ARBA00023306"/>
    </source>
</evidence>
<keyword evidence="6 16" id="KW-0547">Nucleotide-binding</keyword>
<evidence type="ECO:0000313" key="20">
    <source>
        <dbReference type="Proteomes" id="UP000440578"/>
    </source>
</evidence>
<comment type="similarity">
    <text evidence="13">Belongs to the protein kinase superfamily. Ser/Thr protein kinase family. GCN2 subfamily.</text>
</comment>
<keyword evidence="12" id="KW-0131">Cell cycle</keyword>
<dbReference type="PANTHER" id="PTHR11042">
    <property type="entry name" value="EUKARYOTIC TRANSLATION INITIATION FACTOR 2-ALPHA KINASE EIF2-ALPHA KINASE -RELATED"/>
    <property type="match status" value="1"/>
</dbReference>
<dbReference type="InterPro" id="IPR000719">
    <property type="entry name" value="Prot_kinase_dom"/>
</dbReference>
<keyword evidence="7 19" id="KW-0418">Kinase</keyword>
<dbReference type="GO" id="GO:0005634">
    <property type="term" value="C:nucleus"/>
    <property type="evidence" value="ECO:0007669"/>
    <property type="project" value="TreeGrafter"/>
</dbReference>
<comment type="catalytic activity">
    <reaction evidence="15">
        <text>L-seryl-[protein] + ATP = O-phospho-L-seryl-[protein] + ADP + H(+)</text>
        <dbReference type="Rhea" id="RHEA:17989"/>
        <dbReference type="Rhea" id="RHEA-COMP:9863"/>
        <dbReference type="Rhea" id="RHEA-COMP:11604"/>
        <dbReference type="ChEBI" id="CHEBI:15378"/>
        <dbReference type="ChEBI" id="CHEBI:29999"/>
        <dbReference type="ChEBI" id="CHEBI:30616"/>
        <dbReference type="ChEBI" id="CHEBI:83421"/>
        <dbReference type="ChEBI" id="CHEBI:456216"/>
        <dbReference type="EC" id="2.7.11.1"/>
    </reaction>
</comment>
<keyword evidence="9" id="KW-0460">Magnesium</keyword>
<evidence type="ECO:0000256" key="1">
    <source>
        <dbReference type="ARBA" id="ARBA00004395"/>
    </source>
</evidence>
<dbReference type="InterPro" id="IPR050339">
    <property type="entry name" value="CC_SR_Kinase"/>
</dbReference>
<dbReference type="Gene3D" id="1.10.510.10">
    <property type="entry name" value="Transferase(Phosphotransferase) domain 1"/>
    <property type="match status" value="1"/>
</dbReference>
<evidence type="ECO:0000256" key="14">
    <source>
        <dbReference type="ARBA" id="ARBA00047899"/>
    </source>
</evidence>
<dbReference type="AlphaFoldDB" id="A0A6A4X9L4"/>
<dbReference type="GO" id="GO:0051321">
    <property type="term" value="P:meiotic cell cycle"/>
    <property type="evidence" value="ECO:0007669"/>
    <property type="project" value="TreeGrafter"/>
</dbReference>
<evidence type="ECO:0000256" key="16">
    <source>
        <dbReference type="PROSITE-ProRule" id="PRU10141"/>
    </source>
</evidence>
<dbReference type="GO" id="GO:0004674">
    <property type="term" value="F:protein serine/threonine kinase activity"/>
    <property type="evidence" value="ECO:0007669"/>
    <property type="project" value="UniProtKB-KW"/>
</dbReference>
<evidence type="ECO:0000256" key="17">
    <source>
        <dbReference type="SAM" id="MobiDB-lite"/>
    </source>
</evidence>
<organism evidence="19 20">
    <name type="scientific">Amphibalanus amphitrite</name>
    <name type="common">Striped barnacle</name>
    <name type="synonym">Balanus amphitrite</name>
    <dbReference type="NCBI Taxonomy" id="1232801"/>
    <lineage>
        <taxon>Eukaryota</taxon>
        <taxon>Metazoa</taxon>
        <taxon>Ecdysozoa</taxon>
        <taxon>Arthropoda</taxon>
        <taxon>Crustacea</taxon>
        <taxon>Multicrustacea</taxon>
        <taxon>Cirripedia</taxon>
        <taxon>Thoracica</taxon>
        <taxon>Thoracicalcarea</taxon>
        <taxon>Balanomorpha</taxon>
        <taxon>Balanoidea</taxon>
        <taxon>Balanidae</taxon>
        <taxon>Amphibalaninae</taxon>
        <taxon>Amphibalanus</taxon>
    </lineage>
</organism>